<keyword evidence="6 8" id="KW-0694">RNA-binding</keyword>
<dbReference type="Gene3D" id="3.40.50.300">
    <property type="entry name" value="P-loop containing nucleotide triphosphate hydrolases"/>
    <property type="match status" value="1"/>
</dbReference>
<keyword evidence="3 8" id="KW-0547">Nucleotide-binding</keyword>
<dbReference type="NCBIfam" id="TIGR01069">
    <property type="entry name" value="mutS2"/>
    <property type="match status" value="1"/>
</dbReference>
<evidence type="ECO:0000256" key="9">
    <source>
        <dbReference type="SAM" id="Coils"/>
    </source>
</evidence>
<dbReference type="PANTHER" id="PTHR48466">
    <property type="entry name" value="OS10G0509000 PROTEIN-RELATED"/>
    <property type="match status" value="1"/>
</dbReference>
<dbReference type="EC" id="3.6.4.-" evidence="8"/>
<dbReference type="InterPro" id="IPR036187">
    <property type="entry name" value="DNA_mismatch_repair_MutS_sf"/>
</dbReference>
<evidence type="ECO:0000259" key="10">
    <source>
        <dbReference type="PROSITE" id="PS00486"/>
    </source>
</evidence>
<dbReference type="Gene3D" id="3.30.1370.110">
    <property type="match status" value="1"/>
</dbReference>
<evidence type="ECO:0000256" key="2">
    <source>
        <dbReference type="ARBA" id="ARBA00022730"/>
    </source>
</evidence>
<sequence length="857" mass="95761">MVISEHALEILEFPKILADLAEFCHYPDNRRFALQIRPLGEREKANFAQRLTGDALSLINKWGEAPLYGLSNLEPYLKRVSLDAALSCAELLQVAVFLRALHRLQDYIQPALAEDLSLNPLIPQFADYFRDAKNVLQCAEFLNLPSTLNALTLLLATLPQMPILLKELDRCILDEDNLQDNASKELANLRQKIQEQQNKVRLTLEKIIKSNNIALQDNVITQRNNRFVVPVKASYKQQVPGLVHDSSASEQTLFIEPMAVVELNNTIRELQLAEAKEVQRILLNLSLQVKSLIPELKLSLNMIKLLDFSFAKGKLAKTMQAETINFLPQADLHLLKARHPLLDKTKVVPLDLTLSADIRQLLITGPNTGGKTVCLKTIALLQVMAQSGLAVPVNSGSTFPFYQHIFVDIGDEQSVKLNLSTFSAHMRNIITILHKADSDSLVLLDELGSGTDPSEGAALARAILESFLQKQAMTFASTHYRELKIYALNTEHVLNAACEFDSQTMQPTYRLLLGAAGVSNAFTIARNLGLAPEIINSAKKYLSTADVNFAEALSNVEKENGQVKKLQAELHDKLRDAEIYKLQAQREKEKIQTEREKLKSTLLQENQREYKQKLAEVDSLLAELKDFAVKYKSQNKNVSSLPDNLELGTLLRKEVKTELHNLQGEIHQQTINELFSASDTNKVINNAADIVLNAYYKAPKLHLQGQAVSVDFSKQEVVLKNKNLQIKVPVVGLILLSNSDYADEDSSADKDLKSKYAIKAKNKEKSYHKLISQTARSLPSELNIIGQRYNDAEILLSQYIDQAVLSGVDSVRIVHGKGSGILRKMVENFARNDKRIKACRLGEFGEGDTGVSILTLK</sequence>
<dbReference type="Pfam" id="PF01713">
    <property type="entry name" value="Smr"/>
    <property type="match status" value="1"/>
</dbReference>
<dbReference type="InterPro" id="IPR045076">
    <property type="entry name" value="MutS"/>
</dbReference>
<reference evidence="11 12" key="1">
    <citation type="submission" date="2023-02" db="EMBL/GenBank/DDBJ databases">
        <title>Novel Oscillospiraceae bacterial genomes.</title>
        <authorList>
            <person name="Srinivasan S."/>
            <person name="Austin M.N."/>
            <person name="Fiedler T.L."/>
            <person name="Strenk S.M."/>
            <person name="Agnew K.J."/>
            <person name="Nagana Gowda G.A."/>
            <person name="Raftery D."/>
            <person name="Beamer M.A."/>
            <person name="Achilles S.L."/>
            <person name="Wiesenfeld H.C."/>
            <person name="Fredricks D.N."/>
            <person name="Hillier S.L."/>
        </authorList>
    </citation>
    <scope>NUCLEOTIDE SEQUENCE [LARGE SCALE GENOMIC DNA]</scope>
    <source>
        <strain evidence="11 12">CHIC02 1186E3-8</strain>
    </source>
</reference>
<dbReference type="SUPFAM" id="SSF160443">
    <property type="entry name" value="SMR domain-like"/>
    <property type="match status" value="1"/>
</dbReference>
<keyword evidence="1 8" id="KW-0540">Nuclease</keyword>
<dbReference type="PANTHER" id="PTHR48466:SF2">
    <property type="entry name" value="OS10G0509000 PROTEIN"/>
    <property type="match status" value="1"/>
</dbReference>
<dbReference type="EC" id="3.1.-.-" evidence="8"/>
<evidence type="ECO:0000256" key="1">
    <source>
        <dbReference type="ARBA" id="ARBA00022722"/>
    </source>
</evidence>
<keyword evidence="12" id="KW-1185">Reference proteome</keyword>
<dbReference type="Proteomes" id="UP001220478">
    <property type="component" value="Chromosome"/>
</dbReference>
<feature type="coiled-coil region" evidence="9">
    <location>
        <begin position="549"/>
        <end position="623"/>
    </location>
</feature>
<proteinExistence type="inferred from homology"/>
<dbReference type="Pfam" id="PF00488">
    <property type="entry name" value="MutS_V"/>
    <property type="match status" value="1"/>
</dbReference>
<dbReference type="InterPro" id="IPR007696">
    <property type="entry name" value="DNA_mismatch_repair_MutS_core"/>
</dbReference>
<keyword evidence="8 11" id="KW-0255">Endonuclease</keyword>
<protein>
    <recommendedName>
        <fullName evidence="8">Endonuclease MutS2</fullName>
        <ecNumber evidence="8">3.1.-.-</ecNumber>
    </recommendedName>
    <alternativeName>
        <fullName evidence="8">Ribosome-associated protein quality control-upstream factor</fullName>
        <shortName evidence="8">RQC-upstream factor</shortName>
        <shortName evidence="8">RqcU</shortName>
        <ecNumber evidence="8">3.6.4.-</ecNumber>
    </alternativeName>
</protein>
<keyword evidence="9" id="KW-0175">Coiled coil</keyword>
<comment type="function">
    <text evidence="8">Endonuclease that is involved in the suppression of homologous recombination and thus may have a key role in the control of bacterial genetic diversity.</text>
</comment>
<dbReference type="SMART" id="SM00533">
    <property type="entry name" value="MUTSd"/>
    <property type="match status" value="1"/>
</dbReference>
<dbReference type="EMBL" id="CP118868">
    <property type="protein sequence ID" value="WEG35342.1"/>
    <property type="molecule type" value="Genomic_DNA"/>
</dbReference>
<dbReference type="RefSeq" id="WP_315567730.1">
    <property type="nucleotide sequence ID" value="NZ_CP118866.1"/>
</dbReference>
<organism evidence="11 12">
    <name type="scientific">Amygdalobacter indicium</name>
    <dbReference type="NCBI Taxonomy" id="3029272"/>
    <lineage>
        <taxon>Bacteria</taxon>
        <taxon>Bacillati</taxon>
        <taxon>Bacillota</taxon>
        <taxon>Clostridia</taxon>
        <taxon>Eubacteriales</taxon>
        <taxon>Oscillospiraceae</taxon>
        <taxon>Amygdalobacter</taxon>
    </lineage>
</organism>
<keyword evidence="7 8" id="KW-0238">DNA-binding</keyword>
<evidence type="ECO:0000256" key="7">
    <source>
        <dbReference type="ARBA" id="ARBA00023125"/>
    </source>
</evidence>
<keyword evidence="2 8" id="KW-0699">rRNA-binding</keyword>
<dbReference type="SUPFAM" id="SSF52540">
    <property type="entry name" value="P-loop containing nucleoside triphosphate hydrolases"/>
    <property type="match status" value="1"/>
</dbReference>
<name>A0ABY8C7B7_9FIRM</name>
<dbReference type="SMART" id="SM00534">
    <property type="entry name" value="MUTSac"/>
    <property type="match status" value="1"/>
</dbReference>
<feature type="coiled-coil region" evidence="9">
    <location>
        <begin position="172"/>
        <end position="206"/>
    </location>
</feature>
<dbReference type="InterPro" id="IPR027417">
    <property type="entry name" value="P-loop_NTPase"/>
</dbReference>
<dbReference type="SMART" id="SM00463">
    <property type="entry name" value="SMR"/>
    <property type="match status" value="1"/>
</dbReference>
<dbReference type="InterPro" id="IPR005747">
    <property type="entry name" value="MutS2"/>
</dbReference>
<evidence type="ECO:0000256" key="6">
    <source>
        <dbReference type="ARBA" id="ARBA00022884"/>
    </source>
</evidence>
<dbReference type="PROSITE" id="PS00486">
    <property type="entry name" value="DNA_MISMATCH_REPAIR_2"/>
    <property type="match status" value="1"/>
</dbReference>
<dbReference type="GO" id="GO:0004519">
    <property type="term" value="F:endonuclease activity"/>
    <property type="evidence" value="ECO:0007669"/>
    <property type="project" value="UniProtKB-KW"/>
</dbReference>
<comment type="subunit">
    <text evidence="8">Homodimer. Binds to stalled ribosomes, contacting rRNA.</text>
</comment>
<comment type="function">
    <text evidence="8">Acts as a ribosome collision sensor, splitting the ribosome into its 2 subunits. Detects stalled/collided 70S ribosomes which it binds and splits by an ATP-hydrolysis driven conformational change. Acts upstream of the ribosome quality control system (RQC), a ribosome-associated complex that mediates the extraction of incompletely synthesized nascent chains from stalled ribosomes and their subsequent degradation. Probably generates substrates for RQC.</text>
</comment>
<evidence type="ECO:0000256" key="4">
    <source>
        <dbReference type="ARBA" id="ARBA00022801"/>
    </source>
</evidence>
<dbReference type="HAMAP" id="MF_00092">
    <property type="entry name" value="MutS2"/>
    <property type="match status" value="1"/>
</dbReference>
<feature type="binding site" evidence="8">
    <location>
        <begin position="365"/>
        <end position="372"/>
    </location>
    <ligand>
        <name>ATP</name>
        <dbReference type="ChEBI" id="CHEBI:30616"/>
    </ligand>
</feature>
<dbReference type="InterPro" id="IPR036063">
    <property type="entry name" value="Smr_dom_sf"/>
</dbReference>
<keyword evidence="4 8" id="KW-0378">Hydrolase</keyword>
<dbReference type="InterPro" id="IPR002625">
    <property type="entry name" value="Smr_dom"/>
</dbReference>
<evidence type="ECO:0000313" key="12">
    <source>
        <dbReference type="Proteomes" id="UP001220478"/>
    </source>
</evidence>
<comment type="similarity">
    <text evidence="8">Belongs to the DNA mismatch repair MutS family. MutS2 subfamily.</text>
</comment>
<accession>A0ABY8C7B7</accession>
<dbReference type="PIRSF" id="PIRSF005814">
    <property type="entry name" value="MutS_YshD"/>
    <property type="match status" value="1"/>
</dbReference>
<dbReference type="SUPFAM" id="SSF48334">
    <property type="entry name" value="DNA repair protein MutS, domain III"/>
    <property type="match status" value="1"/>
</dbReference>
<evidence type="ECO:0000313" key="11">
    <source>
        <dbReference type="EMBL" id="WEG35342.1"/>
    </source>
</evidence>
<dbReference type="InterPro" id="IPR000432">
    <property type="entry name" value="DNA_mismatch_repair_MutS_C"/>
</dbReference>
<evidence type="ECO:0000256" key="3">
    <source>
        <dbReference type="ARBA" id="ARBA00022741"/>
    </source>
</evidence>
<evidence type="ECO:0000256" key="5">
    <source>
        <dbReference type="ARBA" id="ARBA00022840"/>
    </source>
</evidence>
<gene>
    <name evidence="8" type="primary">mutS2</name>
    <name evidence="8" type="synonym">rqcU</name>
    <name evidence="11" type="ORF">PYS61_05280</name>
</gene>
<evidence type="ECO:0000256" key="8">
    <source>
        <dbReference type="HAMAP-Rule" id="MF_00092"/>
    </source>
</evidence>
<keyword evidence="5 8" id="KW-0067">ATP-binding</keyword>
<feature type="domain" description="DNA mismatch repair proteins mutS family" evidence="10">
    <location>
        <begin position="440"/>
        <end position="456"/>
    </location>
</feature>